<protein>
    <submittedName>
        <fullName evidence="2">Ribonuclease E inhibitor RraB</fullName>
    </submittedName>
</protein>
<evidence type="ECO:0000313" key="2">
    <source>
        <dbReference type="EMBL" id="MFC6867924.1"/>
    </source>
</evidence>
<dbReference type="InterPro" id="IPR036701">
    <property type="entry name" value="RraB-like_sf"/>
</dbReference>
<dbReference type="EMBL" id="JBHSXX010000001">
    <property type="protein sequence ID" value="MFC6867924.1"/>
    <property type="molecule type" value="Genomic_DNA"/>
</dbReference>
<dbReference type="Pfam" id="PF06877">
    <property type="entry name" value="RraB"/>
    <property type="match status" value="1"/>
</dbReference>
<evidence type="ECO:0000313" key="3">
    <source>
        <dbReference type="Proteomes" id="UP001596337"/>
    </source>
</evidence>
<reference evidence="3" key="1">
    <citation type="journal article" date="2019" name="Int. J. Syst. Evol. Microbiol.">
        <title>The Global Catalogue of Microorganisms (GCM) 10K type strain sequencing project: providing services to taxonomists for standard genome sequencing and annotation.</title>
        <authorList>
            <consortium name="The Broad Institute Genomics Platform"/>
            <consortium name="The Broad Institute Genome Sequencing Center for Infectious Disease"/>
            <person name="Wu L."/>
            <person name="Ma J."/>
        </authorList>
    </citation>
    <scope>NUCLEOTIDE SEQUENCE [LARGE SCALE GENOMIC DNA]</scope>
    <source>
        <strain evidence="3">KCTC 32255</strain>
    </source>
</reference>
<keyword evidence="3" id="KW-1185">Reference proteome</keyword>
<accession>A0ABW2BZB7</accession>
<feature type="domain" description="Regulator of ribonuclease activity B" evidence="1">
    <location>
        <begin position="22"/>
        <end position="117"/>
    </location>
</feature>
<sequence length="120" mass="13217">MRWFRRRTAASRTFDTGHPGDDEVLSQLSKRSNLEAPRHWMHYLYCADEGSARQAESQIRSGGWAIQVVEPAAAGPGWVVIAEAHGVVMTPSAVRDARVFFEHVASSVSGGDYDGWEASL</sequence>
<evidence type="ECO:0000259" key="1">
    <source>
        <dbReference type="Pfam" id="PF06877"/>
    </source>
</evidence>
<gene>
    <name evidence="2" type="ORF">ACFQGD_12270</name>
</gene>
<proteinExistence type="predicted"/>
<dbReference type="SUPFAM" id="SSF89946">
    <property type="entry name" value="Hypothetical protein VC0424"/>
    <property type="match status" value="1"/>
</dbReference>
<dbReference type="Gene3D" id="3.30.70.970">
    <property type="entry name" value="RraB-like"/>
    <property type="match status" value="1"/>
</dbReference>
<comment type="caution">
    <text evidence="2">The sequence shown here is derived from an EMBL/GenBank/DDBJ whole genome shotgun (WGS) entry which is preliminary data.</text>
</comment>
<dbReference type="Proteomes" id="UP001596337">
    <property type="component" value="Unassembled WGS sequence"/>
</dbReference>
<name>A0ABW2BZB7_9PSEU</name>
<dbReference type="RefSeq" id="WP_390183545.1">
    <property type="nucleotide sequence ID" value="NZ_JBHMBO010000011.1"/>
</dbReference>
<organism evidence="2 3">
    <name type="scientific">Haloechinothrix salitolerans</name>
    <dbReference type="NCBI Taxonomy" id="926830"/>
    <lineage>
        <taxon>Bacteria</taxon>
        <taxon>Bacillati</taxon>
        <taxon>Actinomycetota</taxon>
        <taxon>Actinomycetes</taxon>
        <taxon>Pseudonocardiales</taxon>
        <taxon>Pseudonocardiaceae</taxon>
        <taxon>Haloechinothrix</taxon>
    </lineage>
</organism>
<dbReference type="InterPro" id="IPR009671">
    <property type="entry name" value="RraB_dom"/>
</dbReference>